<dbReference type="PROSITE" id="PS50966">
    <property type="entry name" value="ZF_SWIM"/>
    <property type="match status" value="1"/>
</dbReference>
<evidence type="ECO:0000259" key="3">
    <source>
        <dbReference type="PROSITE" id="PS50966"/>
    </source>
</evidence>
<dbReference type="InterPro" id="IPR012337">
    <property type="entry name" value="RNaseH-like_sf"/>
</dbReference>
<dbReference type="Pfam" id="PF13456">
    <property type="entry name" value="RVT_3"/>
    <property type="match status" value="1"/>
</dbReference>
<dbReference type="STRING" id="561720.SAMN06275492_1295"/>
<dbReference type="PROSITE" id="PS50879">
    <property type="entry name" value="RNASE_H_1"/>
    <property type="match status" value="1"/>
</dbReference>
<feature type="domain" description="RNase H type-1" evidence="2">
    <location>
        <begin position="1"/>
        <end position="133"/>
    </location>
</feature>
<dbReference type="RefSeq" id="WP_085545208.1">
    <property type="nucleotide sequence ID" value="NZ_FXBB01000029.1"/>
</dbReference>
<dbReference type="CDD" id="cd09279">
    <property type="entry name" value="RNase_HI_like"/>
    <property type="match status" value="1"/>
</dbReference>
<protein>
    <submittedName>
        <fullName evidence="4">Ribonuclease HI</fullName>
    </submittedName>
</protein>
<dbReference type="AlphaFoldDB" id="A0A1X7KKJ1"/>
<organism evidence="4 5">
    <name type="scientific">Dethiosulfovibrio salsuginis</name>
    <dbReference type="NCBI Taxonomy" id="561720"/>
    <lineage>
        <taxon>Bacteria</taxon>
        <taxon>Thermotogati</taxon>
        <taxon>Synergistota</taxon>
        <taxon>Synergistia</taxon>
        <taxon>Synergistales</taxon>
        <taxon>Dethiosulfovibrionaceae</taxon>
        <taxon>Dethiosulfovibrio</taxon>
    </lineage>
</organism>
<dbReference type="GO" id="GO:0008270">
    <property type="term" value="F:zinc ion binding"/>
    <property type="evidence" value="ECO:0007669"/>
    <property type="project" value="UniProtKB-KW"/>
</dbReference>
<dbReference type="PANTHER" id="PTHR48475">
    <property type="entry name" value="RIBONUCLEASE H"/>
    <property type="match status" value="1"/>
</dbReference>
<dbReference type="InterPro" id="IPR007527">
    <property type="entry name" value="Znf_SWIM"/>
</dbReference>
<keyword evidence="1" id="KW-0862">Zinc</keyword>
<dbReference type="Proteomes" id="UP000193355">
    <property type="component" value="Unassembled WGS sequence"/>
</dbReference>
<dbReference type="OrthoDB" id="7845843at2"/>
<dbReference type="GO" id="GO:0004523">
    <property type="term" value="F:RNA-DNA hybrid ribonuclease activity"/>
    <property type="evidence" value="ECO:0007669"/>
    <property type="project" value="InterPro"/>
</dbReference>
<keyword evidence="5" id="KW-1185">Reference proteome</keyword>
<evidence type="ECO:0000313" key="4">
    <source>
        <dbReference type="EMBL" id="SMG41148.1"/>
    </source>
</evidence>
<name>A0A1X7KKJ1_9BACT</name>
<dbReference type="InterPro" id="IPR036397">
    <property type="entry name" value="RNaseH_sf"/>
</dbReference>
<dbReference type="InterPro" id="IPR002156">
    <property type="entry name" value="RNaseH_domain"/>
</dbReference>
<gene>
    <name evidence="4" type="ORF">SAMN06275492_1295</name>
</gene>
<proteinExistence type="predicted"/>
<reference evidence="5" key="1">
    <citation type="submission" date="2017-04" db="EMBL/GenBank/DDBJ databases">
        <authorList>
            <person name="Varghese N."/>
            <person name="Submissions S."/>
        </authorList>
    </citation>
    <scope>NUCLEOTIDE SEQUENCE [LARGE SCALE GENOMIC DNA]</scope>
    <source>
        <strain evidence="5">USBA 82</strain>
    </source>
</reference>
<dbReference type="SUPFAM" id="SSF53098">
    <property type="entry name" value="Ribonuclease H-like"/>
    <property type="match status" value="1"/>
</dbReference>
<accession>A0A1X7KKJ1</accession>
<feature type="domain" description="SWIM-type" evidence="3">
    <location>
        <begin position="168"/>
        <end position="199"/>
    </location>
</feature>
<dbReference type="GO" id="GO:0003676">
    <property type="term" value="F:nucleic acid binding"/>
    <property type="evidence" value="ECO:0007669"/>
    <property type="project" value="InterPro"/>
</dbReference>
<dbReference type="PANTHER" id="PTHR48475:SF1">
    <property type="entry name" value="RNASE H TYPE-1 DOMAIN-CONTAINING PROTEIN"/>
    <property type="match status" value="1"/>
</dbReference>
<dbReference type="EMBL" id="FXBB01000029">
    <property type="protein sequence ID" value="SMG41148.1"/>
    <property type="molecule type" value="Genomic_DNA"/>
</dbReference>
<sequence>MAYRGYFDGGSRGNPGVAGAGAVLFDPSGRKVWEGAKPLGRCTNNEAEYMAASLALAEALRLGVSELELSGDSNLVIQQLSGAWKIKEPRLQVLATDFKRMASGISLKFTWVPRSDNSDADRMANLAMDGQSVDRSFDGQVNAEGVPSERVCPVVLEFVVLSQGEERYSVDLIRKRCSCDDFAKKGDCPHLAFCLGLGLKTR</sequence>
<keyword evidence="1" id="KW-0863">Zinc-finger</keyword>
<evidence type="ECO:0000259" key="2">
    <source>
        <dbReference type="PROSITE" id="PS50879"/>
    </source>
</evidence>
<evidence type="ECO:0000256" key="1">
    <source>
        <dbReference type="PROSITE-ProRule" id="PRU00325"/>
    </source>
</evidence>
<keyword evidence="1" id="KW-0479">Metal-binding</keyword>
<dbReference type="Gene3D" id="3.30.420.10">
    <property type="entry name" value="Ribonuclease H-like superfamily/Ribonuclease H"/>
    <property type="match status" value="1"/>
</dbReference>
<evidence type="ECO:0000313" key="5">
    <source>
        <dbReference type="Proteomes" id="UP000193355"/>
    </source>
</evidence>